<dbReference type="InterPro" id="IPR000620">
    <property type="entry name" value="EamA_dom"/>
</dbReference>
<evidence type="ECO:0000256" key="11">
    <source>
        <dbReference type="SAM" id="Phobius"/>
    </source>
</evidence>
<accession>T1DF11</accession>
<dbReference type="EMBL" id="AUZX01001055">
    <property type="protein sequence ID" value="EQD79964.1"/>
    <property type="molecule type" value="Genomic_DNA"/>
</dbReference>
<sequence length="123" mass="13176">MKWSVFGFLLGGVLLNAVAQLGLKAATDDTGALFGSGVNVTRRLVELATVPWMWFAIGCYGVSLIVWVIGLSRVPVTQAYPMLSLGYVINVGLAWWLLGEAPNLERVAGILVIIFGVVLVARS</sequence>
<evidence type="ECO:0000256" key="3">
    <source>
        <dbReference type="ARBA" id="ARBA00022516"/>
    </source>
</evidence>
<evidence type="ECO:0000256" key="9">
    <source>
        <dbReference type="ARBA" id="ARBA00023098"/>
    </source>
</evidence>
<keyword evidence="7" id="KW-0448">Lipopolysaccharide biosynthesis</keyword>
<name>T1DF11_9ZZZZ</name>
<keyword evidence="5" id="KW-0441">Lipid A biosynthesis</keyword>
<evidence type="ECO:0000256" key="2">
    <source>
        <dbReference type="ARBA" id="ARBA00022475"/>
    </source>
</evidence>
<feature type="domain" description="EamA" evidence="12">
    <location>
        <begin position="55"/>
        <end position="121"/>
    </location>
</feature>
<evidence type="ECO:0000256" key="7">
    <source>
        <dbReference type="ARBA" id="ARBA00022985"/>
    </source>
</evidence>
<comment type="subcellular location">
    <subcellularLocation>
        <location evidence="1">Cell membrane</location>
        <topology evidence="1">Multi-pass membrane protein</topology>
    </subcellularLocation>
</comment>
<keyword evidence="4" id="KW-0997">Cell inner membrane</keyword>
<dbReference type="Gene3D" id="1.10.3730.20">
    <property type="match status" value="1"/>
</dbReference>
<dbReference type="PANTHER" id="PTHR30561:SF9">
    <property type="entry name" value="4-AMINO-4-DEOXY-L-ARABINOSE-PHOSPHOUNDECAPRENOL FLIPPASE SUBUNIT ARNF-RELATED"/>
    <property type="match status" value="1"/>
</dbReference>
<reference evidence="13" key="1">
    <citation type="submission" date="2013-08" db="EMBL/GenBank/DDBJ databases">
        <authorList>
            <person name="Mendez C."/>
            <person name="Richter M."/>
            <person name="Ferrer M."/>
            <person name="Sanchez J."/>
        </authorList>
    </citation>
    <scope>NUCLEOTIDE SEQUENCE</scope>
</reference>
<protein>
    <submittedName>
        <fullName evidence="13">Membrane protein containing DUF6, transmembrane</fullName>
    </submittedName>
</protein>
<dbReference type="InterPro" id="IPR000390">
    <property type="entry name" value="Small_drug/metabolite_transptr"/>
</dbReference>
<organism evidence="13">
    <name type="scientific">mine drainage metagenome</name>
    <dbReference type="NCBI Taxonomy" id="410659"/>
    <lineage>
        <taxon>unclassified sequences</taxon>
        <taxon>metagenomes</taxon>
        <taxon>ecological metagenomes</taxon>
    </lineage>
</organism>
<feature type="transmembrane region" description="Helical" evidence="11">
    <location>
        <begin position="79"/>
        <end position="98"/>
    </location>
</feature>
<evidence type="ECO:0000256" key="10">
    <source>
        <dbReference type="ARBA" id="ARBA00023136"/>
    </source>
</evidence>
<evidence type="ECO:0000256" key="8">
    <source>
        <dbReference type="ARBA" id="ARBA00022989"/>
    </source>
</evidence>
<keyword evidence="9" id="KW-0443">Lipid metabolism</keyword>
<evidence type="ECO:0000256" key="1">
    <source>
        <dbReference type="ARBA" id="ARBA00004651"/>
    </source>
</evidence>
<keyword evidence="3" id="KW-0444">Lipid biosynthesis</keyword>
<keyword evidence="10 11" id="KW-0472">Membrane</keyword>
<feature type="transmembrane region" description="Helical" evidence="11">
    <location>
        <begin position="52"/>
        <end position="72"/>
    </location>
</feature>
<keyword evidence="2" id="KW-1003">Cell membrane</keyword>
<keyword evidence="8 11" id="KW-1133">Transmembrane helix</keyword>
<dbReference type="PANTHER" id="PTHR30561">
    <property type="entry name" value="SMR FAMILY PROTON-DEPENDENT DRUG EFFLUX TRANSPORTER SUGE"/>
    <property type="match status" value="1"/>
</dbReference>
<comment type="caution">
    <text evidence="13">The sequence shown here is derived from an EMBL/GenBank/DDBJ whole genome shotgun (WGS) entry which is preliminary data.</text>
</comment>
<dbReference type="GO" id="GO:0022857">
    <property type="term" value="F:transmembrane transporter activity"/>
    <property type="evidence" value="ECO:0007669"/>
    <property type="project" value="InterPro"/>
</dbReference>
<dbReference type="GO" id="GO:0005886">
    <property type="term" value="C:plasma membrane"/>
    <property type="evidence" value="ECO:0007669"/>
    <property type="project" value="UniProtKB-SubCell"/>
</dbReference>
<dbReference type="AlphaFoldDB" id="T1DF11"/>
<evidence type="ECO:0000256" key="5">
    <source>
        <dbReference type="ARBA" id="ARBA00022556"/>
    </source>
</evidence>
<dbReference type="Pfam" id="PF00892">
    <property type="entry name" value="EamA"/>
    <property type="match status" value="1"/>
</dbReference>
<feature type="transmembrane region" description="Helical" evidence="11">
    <location>
        <begin position="104"/>
        <end position="121"/>
    </location>
</feature>
<dbReference type="GO" id="GO:0009103">
    <property type="term" value="P:lipopolysaccharide biosynthetic process"/>
    <property type="evidence" value="ECO:0007669"/>
    <property type="project" value="UniProtKB-KW"/>
</dbReference>
<keyword evidence="6 11" id="KW-0812">Transmembrane</keyword>
<dbReference type="SUPFAM" id="SSF103481">
    <property type="entry name" value="Multidrug resistance efflux transporter EmrE"/>
    <property type="match status" value="1"/>
</dbReference>
<evidence type="ECO:0000259" key="12">
    <source>
        <dbReference type="Pfam" id="PF00892"/>
    </source>
</evidence>
<evidence type="ECO:0000313" key="13">
    <source>
        <dbReference type="EMBL" id="EQD79964.1"/>
    </source>
</evidence>
<gene>
    <name evidence="13" type="ORF">B1A_01385</name>
</gene>
<evidence type="ECO:0000256" key="4">
    <source>
        <dbReference type="ARBA" id="ARBA00022519"/>
    </source>
</evidence>
<reference evidence="13" key="2">
    <citation type="journal article" date="2014" name="ISME J.">
        <title>Microbial stratification in low pH oxic and suboxic macroscopic growths along an acid mine drainage.</title>
        <authorList>
            <person name="Mendez-Garcia C."/>
            <person name="Mesa V."/>
            <person name="Sprenger R.R."/>
            <person name="Richter M."/>
            <person name="Diez M.S."/>
            <person name="Solano J."/>
            <person name="Bargiela R."/>
            <person name="Golyshina O.V."/>
            <person name="Manteca A."/>
            <person name="Ramos J.L."/>
            <person name="Gallego J.R."/>
            <person name="Llorente I."/>
            <person name="Martins Dos Santos V.A."/>
            <person name="Jensen O.N."/>
            <person name="Pelaez A.I."/>
            <person name="Sanchez J."/>
            <person name="Ferrer M."/>
        </authorList>
    </citation>
    <scope>NUCLEOTIDE SEQUENCE</scope>
</reference>
<evidence type="ECO:0000256" key="6">
    <source>
        <dbReference type="ARBA" id="ARBA00022692"/>
    </source>
</evidence>
<dbReference type="InterPro" id="IPR037185">
    <property type="entry name" value="EmrE-like"/>
</dbReference>
<proteinExistence type="predicted"/>